<protein>
    <submittedName>
        <fullName evidence="2">Alpha/beta fold hydrolase</fullName>
    </submittedName>
</protein>
<keyword evidence="2" id="KW-0378">Hydrolase</keyword>
<sequence>MDEVFPLEDGVGLNVVRSGAPDAPVTVVLAHGYALDHRSWHRVIPELAHDQLQVVAYDHRGHGQSGPATAETATIEQLGDDLAELIERGVDSERVIVVGHSMGGMATMALVERHPRLFSQRVSGLAFLSTAVGRRGETSLAWPQAVGKLVEELEKVFGPVVRHIRGRIEPAKAAGLKWWLFGDDADEDDAALTAEMVAEHWPATVALFRPAFDRYDREAALTVAARVPVVAAVGERDRLCPSSNAQALVKAVGSGDAVVLPGAGHMVPLERPDEVVRLVRGLVGSS</sequence>
<proteinExistence type="predicted"/>
<dbReference type="SUPFAM" id="SSF53474">
    <property type="entry name" value="alpha/beta-Hydrolases"/>
    <property type="match status" value="1"/>
</dbReference>
<dbReference type="InterPro" id="IPR050228">
    <property type="entry name" value="Carboxylesterase_BioH"/>
</dbReference>
<dbReference type="InterPro" id="IPR000639">
    <property type="entry name" value="Epox_hydrolase-like"/>
</dbReference>
<dbReference type="RefSeq" id="WP_273941403.1">
    <property type="nucleotide sequence ID" value="NZ_CP097263.1"/>
</dbReference>
<dbReference type="Proteomes" id="UP001589810">
    <property type="component" value="Unassembled WGS sequence"/>
</dbReference>
<dbReference type="PANTHER" id="PTHR43194">
    <property type="entry name" value="HYDROLASE ALPHA/BETA FOLD FAMILY"/>
    <property type="match status" value="1"/>
</dbReference>
<comment type="caution">
    <text evidence="2">The sequence shown here is derived from an EMBL/GenBank/DDBJ whole genome shotgun (WGS) entry which is preliminary data.</text>
</comment>
<dbReference type="Pfam" id="PF12146">
    <property type="entry name" value="Hydrolase_4"/>
    <property type="match status" value="1"/>
</dbReference>
<evidence type="ECO:0000313" key="3">
    <source>
        <dbReference type="Proteomes" id="UP001589810"/>
    </source>
</evidence>
<organism evidence="2 3">
    <name type="scientific">Kutzneria chonburiensis</name>
    <dbReference type="NCBI Taxonomy" id="1483604"/>
    <lineage>
        <taxon>Bacteria</taxon>
        <taxon>Bacillati</taxon>
        <taxon>Actinomycetota</taxon>
        <taxon>Actinomycetes</taxon>
        <taxon>Pseudonocardiales</taxon>
        <taxon>Pseudonocardiaceae</taxon>
        <taxon>Kutzneria</taxon>
    </lineage>
</organism>
<dbReference type="PRINTS" id="PR00412">
    <property type="entry name" value="EPOXHYDRLASE"/>
</dbReference>
<accession>A0ABV6MS56</accession>
<dbReference type="Gene3D" id="3.40.50.1820">
    <property type="entry name" value="alpha/beta hydrolase"/>
    <property type="match status" value="1"/>
</dbReference>
<dbReference type="InterPro" id="IPR029058">
    <property type="entry name" value="AB_hydrolase_fold"/>
</dbReference>
<gene>
    <name evidence="2" type="ORF">ACFFH7_15980</name>
</gene>
<dbReference type="PANTHER" id="PTHR43194:SF2">
    <property type="entry name" value="PEROXISOMAL MEMBRANE PROTEIN LPX1"/>
    <property type="match status" value="1"/>
</dbReference>
<keyword evidence="3" id="KW-1185">Reference proteome</keyword>
<dbReference type="InterPro" id="IPR022742">
    <property type="entry name" value="Hydrolase_4"/>
</dbReference>
<dbReference type="EMBL" id="JBHLUD010000004">
    <property type="protein sequence ID" value="MFC0542999.1"/>
    <property type="molecule type" value="Genomic_DNA"/>
</dbReference>
<dbReference type="GO" id="GO:0016787">
    <property type="term" value="F:hydrolase activity"/>
    <property type="evidence" value="ECO:0007669"/>
    <property type="project" value="UniProtKB-KW"/>
</dbReference>
<evidence type="ECO:0000259" key="1">
    <source>
        <dbReference type="Pfam" id="PF12146"/>
    </source>
</evidence>
<reference evidence="2 3" key="1">
    <citation type="submission" date="2024-09" db="EMBL/GenBank/DDBJ databases">
        <authorList>
            <person name="Sun Q."/>
            <person name="Mori K."/>
        </authorList>
    </citation>
    <scope>NUCLEOTIDE SEQUENCE [LARGE SCALE GENOMIC DNA]</scope>
    <source>
        <strain evidence="2 3">TBRC 1432</strain>
    </source>
</reference>
<evidence type="ECO:0000313" key="2">
    <source>
        <dbReference type="EMBL" id="MFC0542999.1"/>
    </source>
</evidence>
<feature type="domain" description="Serine aminopeptidase S33" evidence="1">
    <location>
        <begin position="26"/>
        <end position="271"/>
    </location>
</feature>
<name>A0ABV6MS56_9PSEU</name>